<dbReference type="Proteomes" id="UP000446786">
    <property type="component" value="Unassembled WGS sequence"/>
</dbReference>
<dbReference type="EMBL" id="WTYE01000001">
    <property type="protein sequence ID" value="MXP31088.1"/>
    <property type="molecule type" value="Genomic_DNA"/>
</dbReference>
<dbReference type="OrthoDB" id="7929489at2"/>
<dbReference type="Pfam" id="PF07238">
    <property type="entry name" value="PilZ"/>
    <property type="match status" value="1"/>
</dbReference>
<dbReference type="InterPro" id="IPR009875">
    <property type="entry name" value="PilZ_domain"/>
</dbReference>
<evidence type="ECO:0000313" key="3">
    <source>
        <dbReference type="EMBL" id="MXP33848.1"/>
    </source>
</evidence>
<sequence>MPDIECGDDEATNAGRRKAARSSLLLRSAKVICQSGEYYCVIHDVSTDGAGLRFLHAAPPEPRVLLQLANGDTYPIERVWLGKRQAGYRFASPIVLADFVHEPSPYESRPIRLKVSADATVVEGTLAHHARLVDLSCAGAMIDCDARLPIAEHIALEFGGDTPRRAIVCWQDNAQHGVSFHQPMSVEELANTVLSLQPFTIPNPARKRTTTGIIRAA</sequence>
<evidence type="ECO:0000313" key="2">
    <source>
        <dbReference type="EMBL" id="MXP31088.1"/>
    </source>
</evidence>
<feature type="domain" description="PilZ" evidence="1">
    <location>
        <begin position="112"/>
        <end position="188"/>
    </location>
</feature>
<proteinExistence type="predicted"/>
<evidence type="ECO:0000259" key="1">
    <source>
        <dbReference type="Pfam" id="PF07238"/>
    </source>
</evidence>
<dbReference type="AlphaFoldDB" id="A0A845AWB7"/>
<accession>A0A845AWB7</accession>
<protein>
    <recommendedName>
        <fullName evidence="1">PilZ domain-containing protein</fullName>
    </recommendedName>
</protein>
<comment type="caution">
    <text evidence="2">The sequence shown here is derived from an EMBL/GenBank/DDBJ whole genome shotgun (WGS) entry which is preliminary data.</text>
</comment>
<dbReference type="EMBL" id="WTYE01000001">
    <property type="protein sequence ID" value="MXP33848.1"/>
    <property type="molecule type" value="Genomic_DNA"/>
</dbReference>
<dbReference type="GO" id="GO:0035438">
    <property type="term" value="F:cyclic-di-GMP binding"/>
    <property type="evidence" value="ECO:0007669"/>
    <property type="project" value="InterPro"/>
</dbReference>
<gene>
    <name evidence="2" type="ORF">GRI94_04530</name>
    <name evidence="3" type="ORF">GRI94_18620</name>
</gene>
<keyword evidence="4" id="KW-1185">Reference proteome</keyword>
<evidence type="ECO:0000313" key="4">
    <source>
        <dbReference type="Proteomes" id="UP000446786"/>
    </source>
</evidence>
<dbReference type="RefSeq" id="WP_160778563.1">
    <property type="nucleotide sequence ID" value="NZ_BAAAZF010000001.1"/>
</dbReference>
<organism evidence="2 4">
    <name type="scientific">Parerythrobacter jejuensis</name>
    <dbReference type="NCBI Taxonomy" id="795812"/>
    <lineage>
        <taxon>Bacteria</taxon>
        <taxon>Pseudomonadati</taxon>
        <taxon>Pseudomonadota</taxon>
        <taxon>Alphaproteobacteria</taxon>
        <taxon>Sphingomonadales</taxon>
        <taxon>Erythrobacteraceae</taxon>
        <taxon>Parerythrobacter</taxon>
    </lineage>
</organism>
<dbReference type="SUPFAM" id="SSF141371">
    <property type="entry name" value="PilZ domain-like"/>
    <property type="match status" value="2"/>
</dbReference>
<reference evidence="2 4" key="1">
    <citation type="submission" date="2019-12" db="EMBL/GenBank/DDBJ databases">
        <title>Genomic-based taxomic classification of the family Erythrobacteraceae.</title>
        <authorList>
            <person name="Xu L."/>
        </authorList>
    </citation>
    <scope>NUCLEOTIDE SEQUENCE [LARGE SCALE GENOMIC DNA]</scope>
    <source>
        <strain evidence="2 4">JCM 16677</strain>
    </source>
</reference>
<name>A0A845AWB7_9SPHN</name>